<dbReference type="AlphaFoldDB" id="A0A7X6KXC0"/>
<dbReference type="PANTHER" id="PTHR30614">
    <property type="entry name" value="MEMBRANE COMPONENT OF AMINO ACID ABC TRANSPORTER"/>
    <property type="match status" value="1"/>
</dbReference>
<dbReference type="CDD" id="cd06261">
    <property type="entry name" value="TM_PBP2"/>
    <property type="match status" value="1"/>
</dbReference>
<organism evidence="11 12">
    <name type="scientific">Cellulomonas denverensis</name>
    <dbReference type="NCBI Taxonomy" id="264297"/>
    <lineage>
        <taxon>Bacteria</taxon>
        <taxon>Bacillati</taxon>
        <taxon>Actinomycetota</taxon>
        <taxon>Actinomycetes</taxon>
        <taxon>Micrococcales</taxon>
        <taxon>Cellulomonadaceae</taxon>
        <taxon>Cellulomonas</taxon>
    </lineage>
</organism>
<evidence type="ECO:0000256" key="2">
    <source>
        <dbReference type="ARBA" id="ARBA00010072"/>
    </source>
</evidence>
<dbReference type="Pfam" id="PF00528">
    <property type="entry name" value="BPD_transp_1"/>
    <property type="match status" value="1"/>
</dbReference>
<evidence type="ECO:0000256" key="6">
    <source>
        <dbReference type="ARBA" id="ARBA00022970"/>
    </source>
</evidence>
<dbReference type="RefSeq" id="WP_168630939.1">
    <property type="nucleotide sequence ID" value="NZ_BONL01000007.1"/>
</dbReference>
<reference evidence="11 12" key="1">
    <citation type="submission" date="2020-04" db="EMBL/GenBank/DDBJ databases">
        <title>MicrobeNet Type strains.</title>
        <authorList>
            <person name="Nicholson A.C."/>
        </authorList>
    </citation>
    <scope>NUCLEOTIDE SEQUENCE [LARGE SCALE GENOMIC DNA]</scope>
    <source>
        <strain evidence="11 12">ATCC BAA-788</strain>
    </source>
</reference>
<dbReference type="PROSITE" id="PS50928">
    <property type="entry name" value="ABC_TM1"/>
    <property type="match status" value="1"/>
</dbReference>
<evidence type="ECO:0000256" key="9">
    <source>
        <dbReference type="RuleBase" id="RU363032"/>
    </source>
</evidence>
<dbReference type="PANTHER" id="PTHR30614:SF37">
    <property type="entry name" value="AMINO-ACID ABC TRANSPORTER PERMEASE PROTEIN YHDX-RELATED"/>
    <property type="match status" value="1"/>
</dbReference>
<dbReference type="SUPFAM" id="SSF161098">
    <property type="entry name" value="MetI-like"/>
    <property type="match status" value="1"/>
</dbReference>
<keyword evidence="6" id="KW-0029">Amino-acid transport</keyword>
<dbReference type="Gene3D" id="1.10.3720.10">
    <property type="entry name" value="MetI-like"/>
    <property type="match status" value="1"/>
</dbReference>
<evidence type="ECO:0000259" key="10">
    <source>
        <dbReference type="PROSITE" id="PS50928"/>
    </source>
</evidence>
<sequence>MGDYWAEFTELFSQYDVIAAFRTTLLLSGLAAVGSLVLGTVIAVMRVSPVPSMRAAGAFYVNTIRNTPLTLIIVFCSLGLFYTMGIALADRQSPTFLADNNVRLAVLGLSVYHAAFVAEALRSGVNTVPTGQAEAARAIGLGFGQTMRIVILPQAFRGAVAPLGNALIALIKNTTVASAIGVAEASALMKTMIEFRPDVIFAVFLLFALGFVIIVLPTGVLITWASRRLAVQR</sequence>
<protein>
    <submittedName>
        <fullName evidence="11">Amino acid ABC transporter permease</fullName>
    </submittedName>
</protein>
<feature type="domain" description="ABC transmembrane type-1" evidence="10">
    <location>
        <begin position="21"/>
        <end position="222"/>
    </location>
</feature>
<dbReference type="EMBL" id="JAAXOX010000009">
    <property type="protein sequence ID" value="NKY23803.1"/>
    <property type="molecule type" value="Genomic_DNA"/>
</dbReference>
<evidence type="ECO:0000256" key="3">
    <source>
        <dbReference type="ARBA" id="ARBA00022448"/>
    </source>
</evidence>
<comment type="subcellular location">
    <subcellularLocation>
        <location evidence="1 9">Cell membrane</location>
        <topology evidence="1 9">Multi-pass membrane protein</topology>
    </subcellularLocation>
</comment>
<feature type="transmembrane region" description="Helical" evidence="9">
    <location>
        <begin position="69"/>
        <end position="89"/>
    </location>
</feature>
<evidence type="ECO:0000256" key="5">
    <source>
        <dbReference type="ARBA" id="ARBA00022692"/>
    </source>
</evidence>
<keyword evidence="3 9" id="KW-0813">Transport</keyword>
<dbReference type="NCBIfam" id="TIGR01726">
    <property type="entry name" value="HEQRo_perm_3TM"/>
    <property type="match status" value="1"/>
</dbReference>
<dbReference type="InterPro" id="IPR010065">
    <property type="entry name" value="AA_ABC_transptr_permease_3TM"/>
</dbReference>
<keyword evidence="4" id="KW-1003">Cell membrane</keyword>
<evidence type="ECO:0000256" key="7">
    <source>
        <dbReference type="ARBA" id="ARBA00022989"/>
    </source>
</evidence>
<keyword evidence="12" id="KW-1185">Reference proteome</keyword>
<evidence type="ECO:0000256" key="4">
    <source>
        <dbReference type="ARBA" id="ARBA00022475"/>
    </source>
</evidence>
<dbReference type="InterPro" id="IPR043429">
    <property type="entry name" value="ArtM/GltK/GlnP/TcyL/YhdX-like"/>
</dbReference>
<comment type="similarity">
    <text evidence="2">Belongs to the binding-protein-dependent transport system permease family. HisMQ subfamily.</text>
</comment>
<keyword evidence="7 9" id="KW-1133">Transmembrane helix</keyword>
<accession>A0A7X6KXC0</accession>
<evidence type="ECO:0000313" key="12">
    <source>
        <dbReference type="Proteomes" id="UP000581206"/>
    </source>
</evidence>
<evidence type="ECO:0000256" key="1">
    <source>
        <dbReference type="ARBA" id="ARBA00004651"/>
    </source>
</evidence>
<keyword evidence="5 9" id="KW-0812">Transmembrane</keyword>
<dbReference type="Proteomes" id="UP000581206">
    <property type="component" value="Unassembled WGS sequence"/>
</dbReference>
<dbReference type="GO" id="GO:0043190">
    <property type="term" value="C:ATP-binding cassette (ABC) transporter complex"/>
    <property type="evidence" value="ECO:0007669"/>
    <property type="project" value="InterPro"/>
</dbReference>
<evidence type="ECO:0000256" key="8">
    <source>
        <dbReference type="ARBA" id="ARBA00023136"/>
    </source>
</evidence>
<gene>
    <name evidence="11" type="ORF">HGA03_14125</name>
</gene>
<evidence type="ECO:0000313" key="11">
    <source>
        <dbReference type="EMBL" id="NKY23803.1"/>
    </source>
</evidence>
<name>A0A7X6KXC0_9CELL</name>
<dbReference type="GO" id="GO:0022857">
    <property type="term" value="F:transmembrane transporter activity"/>
    <property type="evidence" value="ECO:0007669"/>
    <property type="project" value="InterPro"/>
</dbReference>
<dbReference type="InterPro" id="IPR000515">
    <property type="entry name" value="MetI-like"/>
</dbReference>
<comment type="caution">
    <text evidence="11">The sequence shown here is derived from an EMBL/GenBank/DDBJ whole genome shotgun (WGS) entry which is preliminary data.</text>
</comment>
<feature type="transmembrane region" description="Helical" evidence="9">
    <location>
        <begin position="25"/>
        <end position="48"/>
    </location>
</feature>
<keyword evidence="8 9" id="KW-0472">Membrane</keyword>
<dbReference type="GO" id="GO:0006865">
    <property type="term" value="P:amino acid transport"/>
    <property type="evidence" value="ECO:0007669"/>
    <property type="project" value="UniProtKB-KW"/>
</dbReference>
<feature type="transmembrane region" description="Helical" evidence="9">
    <location>
        <begin position="199"/>
        <end position="225"/>
    </location>
</feature>
<dbReference type="InterPro" id="IPR035906">
    <property type="entry name" value="MetI-like_sf"/>
</dbReference>
<proteinExistence type="inferred from homology"/>